<evidence type="ECO:0000313" key="2">
    <source>
        <dbReference type="EMBL" id="CUU57260.1"/>
    </source>
</evidence>
<dbReference type="SMART" id="SM00710">
    <property type="entry name" value="PbH1"/>
    <property type="match status" value="4"/>
</dbReference>
<dbReference type="EMBL" id="FAOZ01000011">
    <property type="protein sequence ID" value="CUU57260.1"/>
    <property type="molecule type" value="Genomic_DNA"/>
</dbReference>
<dbReference type="InterPro" id="IPR006626">
    <property type="entry name" value="PbH1"/>
</dbReference>
<dbReference type="Gene3D" id="2.160.20.10">
    <property type="entry name" value="Single-stranded right-handed beta-helix, Pectin lyase-like"/>
    <property type="match status" value="1"/>
</dbReference>
<keyword evidence="3" id="KW-1185">Reference proteome</keyword>
<evidence type="ECO:0008006" key="4">
    <source>
        <dbReference type="Google" id="ProtNLM"/>
    </source>
</evidence>
<dbReference type="Proteomes" id="UP000198802">
    <property type="component" value="Unassembled WGS sequence"/>
</dbReference>
<evidence type="ECO:0000313" key="3">
    <source>
        <dbReference type="Proteomes" id="UP000198802"/>
    </source>
</evidence>
<proteinExistence type="predicted"/>
<name>A0A0S4QR10_9ACTN</name>
<organism evidence="2 3">
    <name type="scientific">Parafrankia irregularis</name>
    <dbReference type="NCBI Taxonomy" id="795642"/>
    <lineage>
        <taxon>Bacteria</taxon>
        <taxon>Bacillati</taxon>
        <taxon>Actinomycetota</taxon>
        <taxon>Actinomycetes</taxon>
        <taxon>Frankiales</taxon>
        <taxon>Frankiaceae</taxon>
        <taxon>Parafrankia</taxon>
    </lineage>
</organism>
<dbReference type="InterPro" id="IPR011050">
    <property type="entry name" value="Pectin_lyase_fold/virulence"/>
</dbReference>
<dbReference type="RefSeq" id="WP_226931157.1">
    <property type="nucleotide sequence ID" value="NZ_FAOZ01000011.1"/>
</dbReference>
<feature type="region of interest" description="Disordered" evidence="1">
    <location>
        <begin position="16"/>
        <end position="53"/>
    </location>
</feature>
<protein>
    <recommendedName>
        <fullName evidence="4">Right handed beta helix region</fullName>
    </recommendedName>
</protein>
<dbReference type="SUPFAM" id="SSF51126">
    <property type="entry name" value="Pectin lyase-like"/>
    <property type="match status" value="1"/>
</dbReference>
<sequence length="371" mass="38425">MAATSILAGVAVAVTSCGSENGSSPAPDKEAPGSTARPRVDPSDTATAWASPGPDPFATATASSAAAGGITCPAGGTTVSDAGDLRSALATAKPGTVIRIADGVYKGKFKLTATGTEAAPIWLCGSKDAILDGTEDDDQVNYVLHLDGASWVRVVGFTVRNGQKGVIGDRLQHSIIAQLRVNTIGDEAIHLRTASSDNTVVGNVIRDTGNRREKFGEGVYIGSAESNWCTYTDCEPDRSDRNSVIGNDIAGTTSENIDIKEGTTGGVVRGNTLSSDALVEADSWIDVKGNGWLVEDNIGTGGGTLEDGIQTHVIKKDWGRQNTIRRNTLTVNAKGFGVYIHDGDKTQNIVGCDNQVTGAQSGPSNIDCTDS</sequence>
<dbReference type="InterPro" id="IPR012334">
    <property type="entry name" value="Pectin_lyas_fold"/>
</dbReference>
<gene>
    <name evidence="2" type="ORF">Ga0074812_11196</name>
</gene>
<accession>A0A0S4QR10</accession>
<evidence type="ECO:0000256" key="1">
    <source>
        <dbReference type="SAM" id="MobiDB-lite"/>
    </source>
</evidence>
<reference evidence="3" key="1">
    <citation type="submission" date="2015-11" db="EMBL/GenBank/DDBJ databases">
        <authorList>
            <person name="Varghese N."/>
        </authorList>
    </citation>
    <scope>NUCLEOTIDE SEQUENCE [LARGE SCALE GENOMIC DNA]</scope>
    <source>
        <strain evidence="3">DSM 45899</strain>
    </source>
</reference>
<dbReference type="AlphaFoldDB" id="A0A0S4QR10"/>